<comment type="caution">
    <text evidence="2">The sequence shown here is derived from an EMBL/GenBank/DDBJ whole genome shotgun (WGS) entry which is preliminary data.</text>
</comment>
<gene>
    <name evidence="2" type="ORF">PHISCL_10753</name>
</gene>
<dbReference type="EMBL" id="MVGC01002207">
    <property type="protein sequence ID" value="RJE16910.1"/>
    <property type="molecule type" value="Genomic_DNA"/>
</dbReference>
<feature type="non-terminal residue" evidence="2">
    <location>
        <position position="1"/>
    </location>
</feature>
<feature type="region of interest" description="Disordered" evidence="1">
    <location>
        <begin position="1"/>
        <end position="20"/>
    </location>
</feature>
<name>A0A3A2Z2C1_9EURO</name>
<sequence>RAKHKAPGHVRGQWVEGNTHDVADHDAEAVQTCHCMTRAPRTGAGAHSAEYTGTVLDLAPIPSPSMMRAANSCCQV</sequence>
<evidence type="ECO:0000313" key="2">
    <source>
        <dbReference type="EMBL" id="RJE16910.1"/>
    </source>
</evidence>
<dbReference type="AlphaFoldDB" id="A0A3A2Z2C1"/>
<evidence type="ECO:0000256" key="1">
    <source>
        <dbReference type="SAM" id="MobiDB-lite"/>
    </source>
</evidence>
<organism evidence="2 3">
    <name type="scientific">Aspergillus sclerotialis</name>
    <dbReference type="NCBI Taxonomy" id="2070753"/>
    <lineage>
        <taxon>Eukaryota</taxon>
        <taxon>Fungi</taxon>
        <taxon>Dikarya</taxon>
        <taxon>Ascomycota</taxon>
        <taxon>Pezizomycotina</taxon>
        <taxon>Eurotiomycetes</taxon>
        <taxon>Eurotiomycetidae</taxon>
        <taxon>Eurotiales</taxon>
        <taxon>Aspergillaceae</taxon>
        <taxon>Aspergillus</taxon>
        <taxon>Aspergillus subgen. Polypaecilum</taxon>
    </lineage>
</organism>
<reference evidence="3" key="1">
    <citation type="submission" date="2017-02" db="EMBL/GenBank/DDBJ databases">
        <authorList>
            <person name="Tafer H."/>
            <person name="Lopandic K."/>
        </authorList>
    </citation>
    <scope>NUCLEOTIDE SEQUENCE [LARGE SCALE GENOMIC DNA]</scope>
    <source>
        <strain evidence="3">CBS 366.77</strain>
    </source>
</reference>
<dbReference type="OrthoDB" id="10564594at2759"/>
<keyword evidence="3" id="KW-1185">Reference proteome</keyword>
<evidence type="ECO:0000313" key="3">
    <source>
        <dbReference type="Proteomes" id="UP000266188"/>
    </source>
</evidence>
<dbReference type="Proteomes" id="UP000266188">
    <property type="component" value="Unassembled WGS sequence"/>
</dbReference>
<proteinExistence type="predicted"/>
<protein>
    <submittedName>
        <fullName evidence="2">Uncharacterized protein</fullName>
    </submittedName>
</protein>
<accession>A0A3A2Z2C1</accession>